<organism evidence="2 3">
    <name type="scientific">Parelaphostrongylus tenuis</name>
    <name type="common">Meningeal worm</name>
    <dbReference type="NCBI Taxonomy" id="148309"/>
    <lineage>
        <taxon>Eukaryota</taxon>
        <taxon>Metazoa</taxon>
        <taxon>Ecdysozoa</taxon>
        <taxon>Nematoda</taxon>
        <taxon>Chromadorea</taxon>
        <taxon>Rhabditida</taxon>
        <taxon>Rhabditina</taxon>
        <taxon>Rhabditomorpha</taxon>
        <taxon>Strongyloidea</taxon>
        <taxon>Metastrongylidae</taxon>
        <taxon>Parelaphostrongylus</taxon>
    </lineage>
</organism>
<dbReference type="AlphaFoldDB" id="A0AAD5QYE0"/>
<dbReference type="Proteomes" id="UP001196413">
    <property type="component" value="Unassembled WGS sequence"/>
</dbReference>
<reference evidence="2" key="1">
    <citation type="submission" date="2021-06" db="EMBL/GenBank/DDBJ databases">
        <title>Parelaphostrongylus tenuis whole genome reference sequence.</title>
        <authorList>
            <person name="Garwood T.J."/>
            <person name="Larsen P.A."/>
            <person name="Fountain-Jones N.M."/>
            <person name="Garbe J.R."/>
            <person name="Macchietto M.G."/>
            <person name="Kania S.A."/>
            <person name="Gerhold R.W."/>
            <person name="Richards J.E."/>
            <person name="Wolf T.M."/>
        </authorList>
    </citation>
    <scope>NUCLEOTIDE SEQUENCE</scope>
    <source>
        <strain evidence="2">MNPRO001-30</strain>
        <tissue evidence="2">Meninges</tissue>
    </source>
</reference>
<feature type="signal peptide" evidence="1">
    <location>
        <begin position="1"/>
        <end position="21"/>
    </location>
</feature>
<keyword evidence="1" id="KW-0732">Signal</keyword>
<gene>
    <name evidence="2" type="ORF">KIN20_026744</name>
</gene>
<sequence length="183" mass="19162">MTNLPTNPLIIPLLNIPIVLGCGVMPLGQAGTRSFTVTGFTLPTSLVYSGNPTVRAKASGIQPSSGAVQAFVSRIVTQTISDVLRQQGRNVLLSDAIISAILNQLDVRINYVPLECTEVEKDPMNNFASDMTKKPHCIIVRSTVSALCTATGAGGNDMCNLGMSTNIGAISANHTSMTGSLTV</sequence>
<dbReference type="EMBL" id="JAHQIW010005480">
    <property type="protein sequence ID" value="KAJ1366144.1"/>
    <property type="molecule type" value="Genomic_DNA"/>
</dbReference>
<keyword evidence="3" id="KW-1185">Reference proteome</keyword>
<protein>
    <submittedName>
        <fullName evidence="2">Uncharacterized protein</fullName>
    </submittedName>
</protein>
<comment type="caution">
    <text evidence="2">The sequence shown here is derived from an EMBL/GenBank/DDBJ whole genome shotgun (WGS) entry which is preliminary data.</text>
</comment>
<feature type="chain" id="PRO_5042136440" evidence="1">
    <location>
        <begin position="22"/>
        <end position="183"/>
    </location>
</feature>
<evidence type="ECO:0000313" key="2">
    <source>
        <dbReference type="EMBL" id="KAJ1366144.1"/>
    </source>
</evidence>
<accession>A0AAD5QYE0</accession>
<proteinExistence type="predicted"/>
<evidence type="ECO:0000256" key="1">
    <source>
        <dbReference type="SAM" id="SignalP"/>
    </source>
</evidence>
<name>A0AAD5QYE0_PARTN</name>
<evidence type="ECO:0000313" key="3">
    <source>
        <dbReference type="Proteomes" id="UP001196413"/>
    </source>
</evidence>